<feature type="compositionally biased region" description="Polar residues" evidence="1">
    <location>
        <begin position="65"/>
        <end position="80"/>
    </location>
</feature>
<proteinExistence type="predicted"/>
<feature type="region of interest" description="Disordered" evidence="1">
    <location>
        <begin position="55"/>
        <end position="80"/>
    </location>
</feature>
<dbReference type="SUPFAM" id="SSF52210">
    <property type="entry name" value="Succinyl-CoA synthetase domains"/>
    <property type="match status" value="1"/>
</dbReference>
<organism evidence="3">
    <name type="scientific">mine drainage metagenome</name>
    <dbReference type="NCBI Taxonomy" id="410659"/>
    <lineage>
        <taxon>unclassified sequences</taxon>
        <taxon>metagenomes</taxon>
        <taxon>ecological metagenomes</taxon>
    </lineage>
</organism>
<evidence type="ECO:0000256" key="1">
    <source>
        <dbReference type="SAM" id="MobiDB-lite"/>
    </source>
</evidence>
<reference evidence="3" key="2">
    <citation type="journal article" date="2014" name="ISME J.">
        <title>Microbial stratification in low pH oxic and suboxic macroscopic growths along an acid mine drainage.</title>
        <authorList>
            <person name="Mendez-Garcia C."/>
            <person name="Mesa V."/>
            <person name="Sprenger R.R."/>
            <person name="Richter M."/>
            <person name="Diez M.S."/>
            <person name="Solano J."/>
            <person name="Bargiela R."/>
            <person name="Golyshina O.V."/>
            <person name="Manteca A."/>
            <person name="Ramos J.L."/>
            <person name="Gallego J.R."/>
            <person name="Llorente I."/>
            <person name="Martins Dos Santos V.A."/>
            <person name="Jensen O.N."/>
            <person name="Pelaez A.I."/>
            <person name="Sanchez J."/>
            <person name="Ferrer M."/>
        </authorList>
    </citation>
    <scope>NUCLEOTIDE SEQUENCE</scope>
</reference>
<evidence type="ECO:0000313" key="3">
    <source>
        <dbReference type="EMBL" id="EQD49014.1"/>
    </source>
</evidence>
<reference evidence="3" key="1">
    <citation type="submission" date="2013-08" db="EMBL/GenBank/DDBJ databases">
        <authorList>
            <person name="Mendez C."/>
            <person name="Richter M."/>
            <person name="Ferrer M."/>
            <person name="Sanchez J."/>
        </authorList>
    </citation>
    <scope>NUCLEOTIDE SEQUENCE</scope>
</reference>
<gene>
    <name evidence="3" type="ORF">B1B_11826</name>
</gene>
<comment type="caution">
    <text evidence="3">The sequence shown here is derived from an EMBL/GenBank/DDBJ whole genome shotgun (WGS) entry which is preliminary data.</text>
</comment>
<dbReference type="Pfam" id="PF13607">
    <property type="entry name" value="Succ_CoA_lig"/>
    <property type="match status" value="1"/>
</dbReference>
<evidence type="ECO:0000259" key="2">
    <source>
        <dbReference type="Pfam" id="PF13607"/>
    </source>
</evidence>
<feature type="domain" description="Succinyl-CoA synthetase-like flavodoxin" evidence="2">
    <location>
        <begin position="4"/>
        <end position="59"/>
    </location>
</feature>
<name>T1B7P4_9ZZZZ</name>
<dbReference type="EMBL" id="AUZY01007715">
    <property type="protein sequence ID" value="EQD49014.1"/>
    <property type="molecule type" value="Genomic_DNA"/>
</dbReference>
<dbReference type="InterPro" id="IPR032875">
    <property type="entry name" value="Succ_CoA_lig_flav_dom"/>
</dbReference>
<protein>
    <recommendedName>
        <fullName evidence="2">Succinyl-CoA synthetase-like flavodoxin domain-containing protein</fullName>
    </recommendedName>
</protein>
<dbReference type="PANTHER" id="PTHR42793">
    <property type="entry name" value="COA BINDING DOMAIN CONTAINING PROTEIN"/>
    <property type="match status" value="1"/>
</dbReference>
<dbReference type="Gene3D" id="3.40.50.261">
    <property type="entry name" value="Succinyl-CoA synthetase domains"/>
    <property type="match status" value="1"/>
</dbReference>
<dbReference type="AlphaFoldDB" id="T1B7P4"/>
<dbReference type="PANTHER" id="PTHR42793:SF1">
    <property type="entry name" value="PEPTIDYL-LYSINE N-ACETYLTRANSFERASE PATZ"/>
    <property type="match status" value="1"/>
</dbReference>
<sequence>MTSLQYWEDDPATRVILLYLESFGNPRRFARLSRRVGRSKPLVVLKSLRSSPALRAAAGRGTPPSLGTRTWTRCSNSPGS</sequence>
<accession>T1B7P4</accession>
<dbReference type="InterPro" id="IPR016102">
    <property type="entry name" value="Succinyl-CoA_synth-like"/>
</dbReference>